<dbReference type="InterPro" id="IPR007889">
    <property type="entry name" value="HTH_Psq"/>
</dbReference>
<comment type="subcellular location">
    <subcellularLocation>
        <location evidence="1">Nucleus</location>
    </subcellularLocation>
</comment>
<sequence>KYCRFTYSQEALQDAINSVRIDVISINKASQLYKIPKVPIERKIGPSPVLYPKEEERIKTWIIHKAKLGFPMHTSDVQDAVQSVLEKSKQENPFVNNRPGRK</sequence>
<organism>
    <name type="scientific">Solenopsis invicta</name>
    <name type="common">Red imported fire ant</name>
    <name type="synonym">Solenopsis wagneri</name>
    <dbReference type="NCBI Taxonomy" id="13686"/>
    <lineage>
        <taxon>Eukaryota</taxon>
        <taxon>Metazoa</taxon>
        <taxon>Ecdysozoa</taxon>
        <taxon>Arthropoda</taxon>
        <taxon>Hexapoda</taxon>
        <taxon>Insecta</taxon>
        <taxon>Pterygota</taxon>
        <taxon>Neoptera</taxon>
        <taxon>Endopterygota</taxon>
        <taxon>Hymenoptera</taxon>
        <taxon>Apocrita</taxon>
        <taxon>Aculeata</taxon>
        <taxon>Formicoidea</taxon>
        <taxon>Formicidae</taxon>
        <taxon>Myrmicinae</taxon>
        <taxon>Solenopsis</taxon>
    </lineage>
</organism>
<dbReference type="SUPFAM" id="SSF46689">
    <property type="entry name" value="Homeodomain-like"/>
    <property type="match status" value="1"/>
</dbReference>
<dbReference type="Pfam" id="PF05225">
    <property type="entry name" value="HTH_psq"/>
    <property type="match status" value="1"/>
</dbReference>
<evidence type="ECO:0000256" key="1">
    <source>
        <dbReference type="ARBA" id="ARBA00004123"/>
    </source>
</evidence>
<gene>
    <name evidence="3" type="ORF">SINV_15237</name>
</gene>
<name>E9J477_SOLIN</name>
<reference evidence="3" key="1">
    <citation type="journal article" date="2011" name="Proc. Natl. Acad. Sci. U.S.A.">
        <title>The genome of the fire ant Solenopsis invicta.</title>
        <authorList>
            <person name="Wurm Y."/>
            <person name="Wang J."/>
            <person name="Riba-Grognuz O."/>
            <person name="Corona M."/>
            <person name="Nygaard S."/>
            <person name="Hunt B.G."/>
            <person name="Ingram K.K."/>
            <person name="Falquet L."/>
            <person name="Nipitwattanaphon M."/>
            <person name="Gotzek D."/>
            <person name="Dijkstra M.B."/>
            <person name="Oettler J."/>
            <person name="Comtesse F."/>
            <person name="Shih C.J."/>
            <person name="Wu W.J."/>
            <person name="Yang C.C."/>
            <person name="Thomas J."/>
            <person name="Beaudoing E."/>
            <person name="Pradervand S."/>
            <person name="Flegel V."/>
            <person name="Cook E.D."/>
            <person name="Fabbretti R."/>
            <person name="Stockinger H."/>
            <person name="Long L."/>
            <person name="Farmerie W.G."/>
            <person name="Oakey J."/>
            <person name="Boomsma J.J."/>
            <person name="Pamilo P."/>
            <person name="Yi S.V."/>
            <person name="Heinze J."/>
            <person name="Goodisman M.A."/>
            <person name="Farinelli L."/>
            <person name="Harshman K."/>
            <person name="Hulo N."/>
            <person name="Cerutti L."/>
            <person name="Xenarios I."/>
            <person name="Shoemaker D."/>
            <person name="Keller L."/>
        </authorList>
    </citation>
    <scope>NUCLEOTIDE SEQUENCE [LARGE SCALE GENOMIC DNA]</scope>
</reference>
<protein>
    <recommendedName>
        <fullName evidence="2">HTH psq-type domain-containing protein</fullName>
    </recommendedName>
</protein>
<feature type="non-terminal residue" evidence="3">
    <location>
        <position position="102"/>
    </location>
</feature>
<dbReference type="EMBL" id="GL768081">
    <property type="protein sequence ID" value="EFZ12375.1"/>
    <property type="molecule type" value="Genomic_DNA"/>
</dbReference>
<dbReference type="Gene3D" id="1.10.10.60">
    <property type="entry name" value="Homeodomain-like"/>
    <property type="match status" value="1"/>
</dbReference>
<dbReference type="GO" id="GO:0005634">
    <property type="term" value="C:nucleus"/>
    <property type="evidence" value="ECO:0007669"/>
    <property type="project" value="UniProtKB-SubCell"/>
</dbReference>
<proteinExistence type="predicted"/>
<evidence type="ECO:0000259" key="2">
    <source>
        <dbReference type="Pfam" id="PF05225"/>
    </source>
</evidence>
<accession>E9J477</accession>
<evidence type="ECO:0000313" key="3">
    <source>
        <dbReference type="EMBL" id="EFZ12375.1"/>
    </source>
</evidence>
<feature type="domain" description="HTH psq-type" evidence="2">
    <location>
        <begin position="9"/>
        <end position="37"/>
    </location>
</feature>
<feature type="non-terminal residue" evidence="3">
    <location>
        <position position="1"/>
    </location>
</feature>
<dbReference type="AlphaFoldDB" id="E9J477"/>
<dbReference type="HOGENOM" id="CLU_2284546_0_0_1"/>
<dbReference type="GO" id="GO:0003677">
    <property type="term" value="F:DNA binding"/>
    <property type="evidence" value="ECO:0007669"/>
    <property type="project" value="InterPro"/>
</dbReference>
<dbReference type="InterPro" id="IPR009057">
    <property type="entry name" value="Homeodomain-like_sf"/>
</dbReference>